<feature type="compositionally biased region" description="Basic and acidic residues" evidence="1">
    <location>
        <begin position="289"/>
        <end position="307"/>
    </location>
</feature>
<organism evidence="2 3">
    <name type="scientific">Furculomyces boomerangus</name>
    <dbReference type="NCBI Taxonomy" id="61424"/>
    <lineage>
        <taxon>Eukaryota</taxon>
        <taxon>Fungi</taxon>
        <taxon>Fungi incertae sedis</taxon>
        <taxon>Zoopagomycota</taxon>
        <taxon>Kickxellomycotina</taxon>
        <taxon>Harpellomycetes</taxon>
        <taxon>Harpellales</taxon>
        <taxon>Harpellaceae</taxon>
        <taxon>Furculomyces</taxon>
    </lineage>
</organism>
<evidence type="ECO:0000256" key="1">
    <source>
        <dbReference type="SAM" id="MobiDB-lite"/>
    </source>
</evidence>
<feature type="region of interest" description="Disordered" evidence="1">
    <location>
        <begin position="289"/>
        <end position="314"/>
    </location>
</feature>
<dbReference type="Proteomes" id="UP000245699">
    <property type="component" value="Unassembled WGS sequence"/>
</dbReference>
<name>A0A2T9Y7S8_9FUNG</name>
<reference evidence="2 3" key="1">
    <citation type="journal article" date="2018" name="MBio">
        <title>Comparative Genomics Reveals the Core Gene Toolbox for the Fungus-Insect Symbiosis.</title>
        <authorList>
            <person name="Wang Y."/>
            <person name="Stata M."/>
            <person name="Wang W."/>
            <person name="Stajich J.E."/>
            <person name="White M.M."/>
            <person name="Moncalvo J.M."/>
        </authorList>
    </citation>
    <scope>NUCLEOTIDE SEQUENCE [LARGE SCALE GENOMIC DNA]</scope>
    <source>
        <strain evidence="2 3">AUS-77-4</strain>
    </source>
</reference>
<evidence type="ECO:0000313" key="3">
    <source>
        <dbReference type="Proteomes" id="UP000245699"/>
    </source>
</evidence>
<sequence>MQYDPQQLNNLGVPKYLKKLINKCKTFNIDFQDLHNPLNTLHIRLSSYWNQGKANATINKKGNLIFDSKEVAEHVSSIQAFKKAISSYNEANRKGYGNGKRAIIKRCINSNSGATAKDVEKDASRWEIEPIPTKVQNIFSEKTTNIYESDVEMEFTKKNSKKTNRNKISKKDRRYEISLKPQTPKQIHRANLVQDGVIELCMQDAPLQKLYYKYRFAGLFFACPNKKPIKEVSKITMEPKKISILSSTFWANTQFSSIYKNTKTSSGVDTTQRNLIIYGTPWDKNKFLRDDISNPKTKDKGIKEGSSKTHKKWQTKPRNLASFIGKAQFLILALLPVELEKVMEFSEIYNKPSFRKPSMVAQPPEELKWPAVSSGNNYNRNIYRC</sequence>
<protein>
    <submittedName>
        <fullName evidence="2">Uncharacterized protein</fullName>
    </submittedName>
</protein>
<dbReference type="OrthoDB" id="5769325at2759"/>
<evidence type="ECO:0000313" key="2">
    <source>
        <dbReference type="EMBL" id="PVU88389.1"/>
    </source>
</evidence>
<dbReference type="EMBL" id="MBFT01000631">
    <property type="protein sequence ID" value="PVU88389.1"/>
    <property type="molecule type" value="Genomic_DNA"/>
</dbReference>
<proteinExistence type="predicted"/>
<comment type="caution">
    <text evidence="2">The sequence shown here is derived from an EMBL/GenBank/DDBJ whole genome shotgun (WGS) entry which is preliminary data.</text>
</comment>
<accession>A0A2T9Y7S8</accession>
<keyword evidence="3" id="KW-1185">Reference proteome</keyword>
<gene>
    <name evidence="2" type="ORF">BB559_005587</name>
</gene>
<dbReference type="AlphaFoldDB" id="A0A2T9Y7S8"/>